<organism evidence="5 6">
    <name type="scientific">Halomarina salina</name>
    <dbReference type="NCBI Taxonomy" id="1872699"/>
    <lineage>
        <taxon>Archaea</taxon>
        <taxon>Methanobacteriati</taxon>
        <taxon>Methanobacteriota</taxon>
        <taxon>Stenosarchaea group</taxon>
        <taxon>Halobacteria</taxon>
        <taxon>Halobacteriales</taxon>
        <taxon>Natronomonadaceae</taxon>
        <taxon>Halomarina</taxon>
    </lineage>
</organism>
<keyword evidence="2" id="KW-0547">Nucleotide-binding</keyword>
<evidence type="ECO:0000256" key="2">
    <source>
        <dbReference type="ARBA" id="ARBA00022741"/>
    </source>
</evidence>
<comment type="caution">
    <text evidence="5">The sequence shown here is derived from an EMBL/GenBank/DDBJ whole genome shotgun (WGS) entry which is preliminary data.</text>
</comment>
<reference evidence="5 6" key="1">
    <citation type="journal article" date="2019" name="Int. J. Syst. Evol. Microbiol.">
        <title>The Global Catalogue of Microorganisms (GCM) 10K type strain sequencing project: providing services to taxonomists for standard genome sequencing and annotation.</title>
        <authorList>
            <consortium name="The Broad Institute Genomics Platform"/>
            <consortium name="The Broad Institute Genome Sequencing Center for Infectious Disease"/>
            <person name="Wu L."/>
            <person name="Ma J."/>
        </authorList>
    </citation>
    <scope>NUCLEOTIDE SEQUENCE [LARGE SCALE GENOMIC DNA]</scope>
    <source>
        <strain evidence="5 6">CGMCC 1.12543</strain>
    </source>
</reference>
<keyword evidence="3 5" id="KW-0067">ATP-binding</keyword>
<dbReference type="InterPro" id="IPR051120">
    <property type="entry name" value="ABC_AA/LPS_Transport"/>
</dbReference>
<keyword evidence="1" id="KW-0813">Transport</keyword>
<dbReference type="PANTHER" id="PTHR45772">
    <property type="entry name" value="CONSERVED COMPONENT OF ABC TRANSPORTER FOR NATURAL AMINO ACIDS-RELATED"/>
    <property type="match status" value="1"/>
</dbReference>
<keyword evidence="6" id="KW-1185">Reference proteome</keyword>
<evidence type="ECO:0000259" key="4">
    <source>
        <dbReference type="PROSITE" id="PS50893"/>
    </source>
</evidence>
<dbReference type="Pfam" id="PF00005">
    <property type="entry name" value="ABC_tran"/>
    <property type="match status" value="1"/>
</dbReference>
<feature type="domain" description="ABC transporter" evidence="4">
    <location>
        <begin position="4"/>
        <end position="224"/>
    </location>
</feature>
<dbReference type="SUPFAM" id="SSF52540">
    <property type="entry name" value="P-loop containing nucleoside triphosphate hydrolases"/>
    <property type="match status" value="1"/>
</dbReference>
<dbReference type="RefSeq" id="WP_247420533.1">
    <property type="nucleotide sequence ID" value="NZ_JALLGW010000003.1"/>
</dbReference>
<dbReference type="EMBL" id="JBHSQH010000002">
    <property type="protein sequence ID" value="MFC5973547.1"/>
    <property type="molecule type" value="Genomic_DNA"/>
</dbReference>
<dbReference type="InterPro" id="IPR003593">
    <property type="entry name" value="AAA+_ATPase"/>
</dbReference>
<dbReference type="SMART" id="SM00382">
    <property type="entry name" value="AAA"/>
    <property type="match status" value="1"/>
</dbReference>
<evidence type="ECO:0000256" key="1">
    <source>
        <dbReference type="ARBA" id="ARBA00022448"/>
    </source>
</evidence>
<dbReference type="InterPro" id="IPR027417">
    <property type="entry name" value="P-loop_NTPase"/>
</dbReference>
<evidence type="ECO:0000256" key="3">
    <source>
        <dbReference type="ARBA" id="ARBA00022840"/>
    </source>
</evidence>
<evidence type="ECO:0000313" key="6">
    <source>
        <dbReference type="Proteomes" id="UP001596099"/>
    </source>
</evidence>
<protein>
    <submittedName>
        <fullName evidence="5">ABC transporter ATP-binding protein</fullName>
    </submittedName>
</protein>
<evidence type="ECO:0000313" key="5">
    <source>
        <dbReference type="EMBL" id="MFC5973547.1"/>
    </source>
</evidence>
<dbReference type="Proteomes" id="UP001596099">
    <property type="component" value="Unassembled WGS sequence"/>
</dbReference>
<name>A0ABD5RSW3_9EURY</name>
<proteinExistence type="predicted"/>
<gene>
    <name evidence="5" type="ORF">ACFPYI_19635</name>
</gene>
<dbReference type="AlphaFoldDB" id="A0ABD5RSW3"/>
<dbReference type="Gene3D" id="3.40.50.300">
    <property type="entry name" value="P-loop containing nucleotide triphosphate hydrolases"/>
    <property type="match status" value="1"/>
</dbReference>
<dbReference type="PROSITE" id="PS50893">
    <property type="entry name" value="ABC_TRANSPORTER_2"/>
    <property type="match status" value="1"/>
</dbReference>
<sequence length="227" mass="24961">MALLEVNDLERTFGGIVALDGVTFDVASGETNVIIGPNGAGKTTLFNCITGYHIPDHGTVRFQGTDITSTPDYKTARTGIRRTFQEVDVFDELTVAENISLGAFESSPREMMELLDLLDIHDKEGSELTLFERKRVSLALASEGELLLLDEVFSGLNPTEKPAMVGYLDALAERKTLMLIEHDIETAFDLADTVTILAQGQVMKRGTPEEMLDDETVREDFLGEMAI</sequence>
<dbReference type="InterPro" id="IPR003439">
    <property type="entry name" value="ABC_transporter-like_ATP-bd"/>
</dbReference>
<accession>A0ABD5RSW3</accession>
<dbReference type="GO" id="GO:0005524">
    <property type="term" value="F:ATP binding"/>
    <property type="evidence" value="ECO:0007669"/>
    <property type="project" value="UniProtKB-KW"/>
</dbReference>